<accession>A0A6S7KHH1</accession>
<keyword evidence="4" id="KW-1185">Reference proteome</keyword>
<feature type="region of interest" description="Disordered" evidence="2">
    <location>
        <begin position="1"/>
        <end position="39"/>
    </location>
</feature>
<protein>
    <submittedName>
        <fullName evidence="3">Uncharacterized protein</fullName>
    </submittedName>
</protein>
<evidence type="ECO:0000313" key="3">
    <source>
        <dbReference type="EMBL" id="CAB4044407.1"/>
    </source>
</evidence>
<feature type="compositionally biased region" description="Polar residues" evidence="2">
    <location>
        <begin position="25"/>
        <end position="38"/>
    </location>
</feature>
<dbReference type="EMBL" id="CACRXK020034842">
    <property type="protein sequence ID" value="CAB4044407.1"/>
    <property type="molecule type" value="Genomic_DNA"/>
</dbReference>
<evidence type="ECO:0000256" key="2">
    <source>
        <dbReference type="SAM" id="MobiDB-lite"/>
    </source>
</evidence>
<organism evidence="3 4">
    <name type="scientific">Paramuricea clavata</name>
    <name type="common">Red gorgonian</name>
    <name type="synonym">Violescent sea-whip</name>
    <dbReference type="NCBI Taxonomy" id="317549"/>
    <lineage>
        <taxon>Eukaryota</taxon>
        <taxon>Metazoa</taxon>
        <taxon>Cnidaria</taxon>
        <taxon>Anthozoa</taxon>
        <taxon>Octocorallia</taxon>
        <taxon>Malacalcyonacea</taxon>
        <taxon>Plexauridae</taxon>
        <taxon>Paramuricea</taxon>
    </lineage>
</organism>
<feature type="coiled-coil region" evidence="1">
    <location>
        <begin position="147"/>
        <end position="181"/>
    </location>
</feature>
<dbReference type="Proteomes" id="UP001152795">
    <property type="component" value="Unassembled WGS sequence"/>
</dbReference>
<reference evidence="3" key="1">
    <citation type="submission" date="2020-04" db="EMBL/GenBank/DDBJ databases">
        <authorList>
            <person name="Alioto T."/>
            <person name="Alioto T."/>
            <person name="Gomez Garrido J."/>
        </authorList>
    </citation>
    <scope>NUCLEOTIDE SEQUENCE</scope>
    <source>
        <strain evidence="3">A484AB</strain>
    </source>
</reference>
<keyword evidence="1" id="KW-0175">Coiled coil</keyword>
<gene>
    <name evidence="3" type="ORF">PACLA_8A007924</name>
</gene>
<evidence type="ECO:0000313" key="4">
    <source>
        <dbReference type="Proteomes" id="UP001152795"/>
    </source>
</evidence>
<name>A0A6S7KHH1_PARCT</name>
<proteinExistence type="predicted"/>
<evidence type="ECO:0000256" key="1">
    <source>
        <dbReference type="SAM" id="Coils"/>
    </source>
</evidence>
<sequence length="186" mass="21325">MDENEELNKKLQNKHSNIGIHEQQEQSPETDTLRSKVSSLEAEVQHLRKTSDMNLEEELKKAKNELKTKELDLFNVNFEKSKQLDSAMSKICELEKDIANYARKNNELKAEIRSLRNREEPTTDLIHRRPPSSSSGENVGVVGSVALFTLNARVEKLTDEKKQLQNKSDALQKEIDKLSIINLDLK</sequence>
<dbReference type="AlphaFoldDB" id="A0A6S7KHH1"/>
<comment type="caution">
    <text evidence="3">The sequence shown here is derived from an EMBL/GenBank/DDBJ whole genome shotgun (WGS) entry which is preliminary data.</text>
</comment>